<protein>
    <submittedName>
        <fullName evidence="2">Uncharacterized protein</fullName>
    </submittedName>
</protein>
<reference evidence="2" key="1">
    <citation type="submission" date="2023-03" db="EMBL/GenBank/DDBJ databases">
        <title>Massive genome expansion in bonnet fungi (Mycena s.s.) driven by repeated elements and novel gene families across ecological guilds.</title>
        <authorList>
            <consortium name="Lawrence Berkeley National Laboratory"/>
            <person name="Harder C.B."/>
            <person name="Miyauchi S."/>
            <person name="Viragh M."/>
            <person name="Kuo A."/>
            <person name="Thoen E."/>
            <person name="Andreopoulos B."/>
            <person name="Lu D."/>
            <person name="Skrede I."/>
            <person name="Drula E."/>
            <person name="Henrissat B."/>
            <person name="Morin E."/>
            <person name="Kohler A."/>
            <person name="Barry K."/>
            <person name="LaButti K."/>
            <person name="Morin E."/>
            <person name="Salamov A."/>
            <person name="Lipzen A."/>
            <person name="Mereny Z."/>
            <person name="Hegedus B."/>
            <person name="Baldrian P."/>
            <person name="Stursova M."/>
            <person name="Weitz H."/>
            <person name="Taylor A."/>
            <person name="Grigoriev I.V."/>
            <person name="Nagy L.G."/>
            <person name="Martin F."/>
            <person name="Kauserud H."/>
        </authorList>
    </citation>
    <scope>NUCLEOTIDE SEQUENCE</scope>
    <source>
        <strain evidence="2">CBHHK182m</strain>
    </source>
</reference>
<sequence length="261" mass="29377">MTPEELRLIVEFKEKHPGMVSDFCPSTFTSRRRVERNLQGVKKTVEGLRAVIPSITGKMVRSVVMEAPTPEDETPKPPRESTRPLGSSQQPRSVKDMSPREAETYAEKHRNKIMKQVEAAPKRPAFLKQTEMMMILQVYGESPSGKYGLLARGNTVYEFEQMFWVNVVKGDPTITTLFERLKIEAILGHNEAVWMLWGLLKAARNDTAQGIRLIKDEHIAHQLDLEFGANPSDIDADLTAGVGPGAERLAELLRSIKDGYF</sequence>
<evidence type="ECO:0000313" key="2">
    <source>
        <dbReference type="EMBL" id="KAJ7748643.1"/>
    </source>
</evidence>
<feature type="region of interest" description="Disordered" evidence="1">
    <location>
        <begin position="66"/>
        <end position="102"/>
    </location>
</feature>
<feature type="compositionally biased region" description="Basic and acidic residues" evidence="1">
    <location>
        <begin position="73"/>
        <end position="82"/>
    </location>
</feature>
<feature type="compositionally biased region" description="Basic and acidic residues" evidence="1">
    <location>
        <begin position="93"/>
        <end position="102"/>
    </location>
</feature>
<dbReference type="EMBL" id="JARKIB010000072">
    <property type="protein sequence ID" value="KAJ7748643.1"/>
    <property type="molecule type" value="Genomic_DNA"/>
</dbReference>
<accession>A0AAD7N722</accession>
<evidence type="ECO:0000313" key="3">
    <source>
        <dbReference type="Proteomes" id="UP001215598"/>
    </source>
</evidence>
<organism evidence="2 3">
    <name type="scientific">Mycena metata</name>
    <dbReference type="NCBI Taxonomy" id="1033252"/>
    <lineage>
        <taxon>Eukaryota</taxon>
        <taxon>Fungi</taxon>
        <taxon>Dikarya</taxon>
        <taxon>Basidiomycota</taxon>
        <taxon>Agaricomycotina</taxon>
        <taxon>Agaricomycetes</taxon>
        <taxon>Agaricomycetidae</taxon>
        <taxon>Agaricales</taxon>
        <taxon>Marasmiineae</taxon>
        <taxon>Mycenaceae</taxon>
        <taxon>Mycena</taxon>
    </lineage>
</organism>
<dbReference type="Proteomes" id="UP001215598">
    <property type="component" value="Unassembled WGS sequence"/>
</dbReference>
<evidence type="ECO:0000256" key="1">
    <source>
        <dbReference type="SAM" id="MobiDB-lite"/>
    </source>
</evidence>
<proteinExistence type="predicted"/>
<comment type="caution">
    <text evidence="2">The sequence shown here is derived from an EMBL/GenBank/DDBJ whole genome shotgun (WGS) entry which is preliminary data.</text>
</comment>
<name>A0AAD7N722_9AGAR</name>
<keyword evidence="3" id="KW-1185">Reference proteome</keyword>
<gene>
    <name evidence="2" type="ORF">B0H16DRAFT_1552746</name>
</gene>
<dbReference type="AlphaFoldDB" id="A0AAD7N722"/>